<sequence>MHRALARIPLRSIAESFSHLHHGRRIVVAERLDYSRTLTISTGRDVLWNGAESTTMNLQIQIVKALKLGKRGEASNLLLSLGQGNDVKGADDFMHILKYCATSPDPLFVMEAWTIMDEKEISLNSLCSALMVEALCNGGYLEEALKLINFLKESHGIYPVLHVYNTFLKACTKMQSMVYANQCLELMDRRKVGKNEVTYALLLKLAVWQQNLSVAHEVWKDYIKHYSLSIIPLQKFLLSFSKLGDLKSACKTLQYMVALVIRGKASVNKSIKGKLYSSGLDIPIPLNCELGLKKLNLKENEQSVPSRYCENLDGHVVFVDQCTSFGLGFGETKSVPADGLNIDISTPVMELLRCSFTNLIYACAELRNGGLAEQLVLQLKSMQQRNLKPYDRTLATLSIGCSKALELGLAETLLDQISVYSHPHAFNAFLAACDIMDQPENAVLMLAKMKHLQVTPNIWTYEQLFSLFGNVNAPYEEGNMLSQVDAAKRIKAIEMDMANYGIQHSFLSMNNLLKALGAEGMTRELIHYLHVAENLFCRNHIYLGTPIYNTVLHSLVESEESQMAIKMFKNMKSCGVPADAATYTIMIECCKILRCYRSACALVSMMLRDGFYPVTITYTALIKTLLEDDIIDEALNLLDQASSEGNKLDTLVFNTILRKACEKELIDVVEFLVEWMHQEKIRPDSGTCSCVFTAYTNCGFYSTAMEALQVLSMRIICDEDGSCSEKRKFEDDYIFAEDKGAESHIIQHFKDSKEDLAVALLNLRWCAVLGFPISWLPDQSPWAKRLSTNYTARIGAT</sequence>
<keyword evidence="4" id="KW-1185">Reference proteome</keyword>
<proteinExistence type="predicted"/>
<reference evidence="3 4" key="1">
    <citation type="journal article" date="2018" name="Nat. Genet.">
        <title>The Rosa genome provides new insights in the design of modern roses.</title>
        <authorList>
            <person name="Bendahmane M."/>
        </authorList>
    </citation>
    <scope>NUCLEOTIDE SEQUENCE [LARGE SCALE GENOMIC DNA]</scope>
    <source>
        <strain evidence="4">cv. Old Blush</strain>
    </source>
</reference>
<organism evidence="3 4">
    <name type="scientific">Rosa chinensis</name>
    <name type="common">China rose</name>
    <dbReference type="NCBI Taxonomy" id="74649"/>
    <lineage>
        <taxon>Eukaryota</taxon>
        <taxon>Viridiplantae</taxon>
        <taxon>Streptophyta</taxon>
        <taxon>Embryophyta</taxon>
        <taxon>Tracheophyta</taxon>
        <taxon>Spermatophyta</taxon>
        <taxon>Magnoliopsida</taxon>
        <taxon>eudicotyledons</taxon>
        <taxon>Gunneridae</taxon>
        <taxon>Pentapetalae</taxon>
        <taxon>rosids</taxon>
        <taxon>fabids</taxon>
        <taxon>Rosales</taxon>
        <taxon>Rosaceae</taxon>
        <taxon>Rosoideae</taxon>
        <taxon>Rosoideae incertae sedis</taxon>
        <taxon>Rosa</taxon>
    </lineage>
</organism>
<evidence type="ECO:0000313" key="3">
    <source>
        <dbReference type="EMBL" id="PRQ27333.1"/>
    </source>
</evidence>
<evidence type="ECO:0000256" key="1">
    <source>
        <dbReference type="ARBA" id="ARBA00022737"/>
    </source>
</evidence>
<protein>
    <submittedName>
        <fullName evidence="3">Putative pentatricopeptide</fullName>
    </submittedName>
</protein>
<dbReference type="InterPro" id="IPR002885">
    <property type="entry name" value="PPR_rpt"/>
</dbReference>
<gene>
    <name evidence="3" type="ORF">RchiOBHm_Chr6g0304231</name>
</gene>
<dbReference type="EMBL" id="PDCK01000044">
    <property type="protein sequence ID" value="PRQ27333.1"/>
    <property type="molecule type" value="Genomic_DNA"/>
</dbReference>
<dbReference type="PANTHER" id="PTHR47859">
    <property type="entry name" value="PENTATRICOPEPTIDE REPEAT-CONTAINING PROTEIN"/>
    <property type="match status" value="1"/>
</dbReference>
<dbReference type="Pfam" id="PF13812">
    <property type="entry name" value="PPR_3"/>
    <property type="match status" value="1"/>
</dbReference>
<dbReference type="OMA" id="EYIHAFN"/>
<dbReference type="NCBIfam" id="TIGR00756">
    <property type="entry name" value="PPR"/>
    <property type="match status" value="2"/>
</dbReference>
<dbReference type="STRING" id="74649.A0A2P6PZI0"/>
<comment type="caution">
    <text evidence="3">The sequence shown here is derived from an EMBL/GenBank/DDBJ whole genome shotgun (WGS) entry which is preliminary data.</text>
</comment>
<dbReference type="Proteomes" id="UP000238479">
    <property type="component" value="Chromosome 6"/>
</dbReference>
<dbReference type="Pfam" id="PF01535">
    <property type="entry name" value="PPR"/>
    <property type="match status" value="1"/>
</dbReference>
<evidence type="ECO:0000256" key="2">
    <source>
        <dbReference type="PROSITE-ProRule" id="PRU00708"/>
    </source>
</evidence>
<dbReference type="PANTHER" id="PTHR47859:SF1">
    <property type="entry name" value="PENTATRICOPEPTIDE REPEAT-CONTAINING PROTEIN"/>
    <property type="match status" value="1"/>
</dbReference>
<accession>A0A2P6PZI0</accession>
<dbReference type="Gene3D" id="1.25.40.10">
    <property type="entry name" value="Tetratricopeptide repeat domain"/>
    <property type="match status" value="3"/>
</dbReference>
<dbReference type="InterPro" id="IPR011990">
    <property type="entry name" value="TPR-like_helical_dom_sf"/>
</dbReference>
<evidence type="ECO:0000313" key="4">
    <source>
        <dbReference type="Proteomes" id="UP000238479"/>
    </source>
</evidence>
<keyword evidence="1" id="KW-0677">Repeat</keyword>
<name>A0A2P6PZI0_ROSCH</name>
<dbReference type="Gramene" id="PRQ27333">
    <property type="protein sequence ID" value="PRQ27333"/>
    <property type="gene ID" value="RchiOBHm_Chr6g0304231"/>
</dbReference>
<dbReference type="PROSITE" id="PS51375">
    <property type="entry name" value="PPR"/>
    <property type="match status" value="2"/>
</dbReference>
<feature type="repeat" description="PPR" evidence="2">
    <location>
        <begin position="544"/>
        <end position="578"/>
    </location>
</feature>
<dbReference type="AlphaFoldDB" id="A0A2P6PZI0"/>
<feature type="repeat" description="PPR" evidence="2">
    <location>
        <begin position="579"/>
        <end position="613"/>
    </location>
</feature>
<dbReference type="Pfam" id="PF13041">
    <property type="entry name" value="PPR_2"/>
    <property type="match status" value="1"/>
</dbReference>